<dbReference type="AlphaFoldDB" id="A0A9N9III3"/>
<name>A0A9N9III3_9GLOM</name>
<dbReference type="OrthoDB" id="68611at2759"/>
<dbReference type="GO" id="GO:0016020">
    <property type="term" value="C:membrane"/>
    <property type="evidence" value="ECO:0007669"/>
    <property type="project" value="UniProtKB-SubCell"/>
</dbReference>
<evidence type="ECO:0000256" key="1">
    <source>
        <dbReference type="ARBA" id="ARBA00004141"/>
    </source>
</evidence>
<sequence length="603" mass="68793">LMIGSPQSYYLDDGGPSSIISPTEDGQSLFSVIMDDGSLQKRRISLSSEYSRQNTLAGSEHVPLLEDYDDDSDSDVEITLGNHPRYDKSFYLYFDRIKELTLTPNQKNIIKCALSYFLASLFTFVPFLVDTFGLRELQISHLVGAVVVFFNPAKTLGGMYEAVLFAILGGIYGMLVGYGSMITANFLYNNDMPNLDHISTVIFWCGGSMFIVAFSRAKLNKPTFNSACSLANIIIFVTLTREGAQHGVEVTTRLIQVTKIIIIGICISFLVSVLVWPVSASKKLRKEIADTLGSFRLLLVLLTKTFLIDDIRYTDKSVQSAIASHRATFTSLQDSLKQAALEIHNGNMQSQLRLYREVINSLTRLAQHLGGLRSCCGLQWEIIKEEENKELNKNAAEPSRRLSTDDAYEELRNYRVLIEFINHIGPPMKALAYTCKRTLLNLQNQFTQQNTYHGTATSFTLLHQNLQAALKLFGESQSRALNKLYKEKSIDGRPNEEIFLIYFFVFSLQEFTKELTDLVDLVAMISKIDETEQARKEKRKWWQFWLFFSCFTRGNGIKINKDYFEKLKHKFPEHTHNLFDTIHTPKPKTFWQNITMNIWKSLS</sequence>
<organism evidence="6 7">
    <name type="scientific">Acaulospora morrowiae</name>
    <dbReference type="NCBI Taxonomy" id="94023"/>
    <lineage>
        <taxon>Eukaryota</taxon>
        <taxon>Fungi</taxon>
        <taxon>Fungi incertae sedis</taxon>
        <taxon>Mucoromycota</taxon>
        <taxon>Glomeromycotina</taxon>
        <taxon>Glomeromycetes</taxon>
        <taxon>Diversisporales</taxon>
        <taxon>Acaulosporaceae</taxon>
        <taxon>Acaulospora</taxon>
    </lineage>
</organism>
<accession>A0A9N9III3</accession>
<evidence type="ECO:0000256" key="2">
    <source>
        <dbReference type="ARBA" id="ARBA00022692"/>
    </source>
</evidence>
<keyword evidence="4 5" id="KW-0472">Membrane</keyword>
<evidence type="ECO:0000313" key="6">
    <source>
        <dbReference type="EMBL" id="CAG8738656.1"/>
    </source>
</evidence>
<feature type="transmembrane region" description="Helical" evidence="5">
    <location>
        <begin position="198"/>
        <end position="215"/>
    </location>
</feature>
<evidence type="ECO:0000313" key="7">
    <source>
        <dbReference type="Proteomes" id="UP000789342"/>
    </source>
</evidence>
<dbReference type="PANTHER" id="PTHR47804">
    <property type="entry name" value="60S RIBOSOMAL PROTEIN L19"/>
    <property type="match status" value="1"/>
</dbReference>
<feature type="non-terminal residue" evidence="6">
    <location>
        <position position="1"/>
    </location>
</feature>
<feature type="non-terminal residue" evidence="6">
    <location>
        <position position="603"/>
    </location>
</feature>
<evidence type="ECO:0000256" key="4">
    <source>
        <dbReference type="ARBA" id="ARBA00023136"/>
    </source>
</evidence>
<comment type="subcellular location">
    <subcellularLocation>
        <location evidence="1">Membrane</location>
        <topology evidence="1">Multi-pass membrane protein</topology>
    </subcellularLocation>
</comment>
<comment type="caution">
    <text evidence="6">The sequence shown here is derived from an EMBL/GenBank/DDBJ whole genome shotgun (WGS) entry which is preliminary data.</text>
</comment>
<dbReference type="InterPro" id="IPR052430">
    <property type="entry name" value="IVT-Associated"/>
</dbReference>
<evidence type="ECO:0000256" key="5">
    <source>
        <dbReference type="SAM" id="Phobius"/>
    </source>
</evidence>
<reference evidence="6" key="1">
    <citation type="submission" date="2021-06" db="EMBL/GenBank/DDBJ databases">
        <authorList>
            <person name="Kallberg Y."/>
            <person name="Tangrot J."/>
            <person name="Rosling A."/>
        </authorList>
    </citation>
    <scope>NUCLEOTIDE SEQUENCE</scope>
    <source>
        <strain evidence="6">CL551</strain>
    </source>
</reference>
<proteinExistence type="predicted"/>
<dbReference type="PANTHER" id="PTHR47804:SF1">
    <property type="entry name" value="DUF2421 DOMAIN-CONTAINING PROTEIN"/>
    <property type="match status" value="1"/>
</dbReference>
<keyword evidence="2 5" id="KW-0812">Transmembrane</keyword>
<evidence type="ECO:0000256" key="3">
    <source>
        <dbReference type="ARBA" id="ARBA00022989"/>
    </source>
</evidence>
<dbReference type="Proteomes" id="UP000789342">
    <property type="component" value="Unassembled WGS sequence"/>
</dbReference>
<gene>
    <name evidence="6" type="ORF">AMORRO_LOCUS14552</name>
</gene>
<keyword evidence="7" id="KW-1185">Reference proteome</keyword>
<feature type="transmembrane region" description="Helical" evidence="5">
    <location>
        <begin position="163"/>
        <end position="186"/>
    </location>
</feature>
<protein>
    <submittedName>
        <fullName evidence="6">10244_t:CDS:1</fullName>
    </submittedName>
</protein>
<dbReference type="EMBL" id="CAJVPV010029473">
    <property type="protein sequence ID" value="CAG8738656.1"/>
    <property type="molecule type" value="Genomic_DNA"/>
</dbReference>
<feature type="transmembrane region" description="Helical" evidence="5">
    <location>
        <begin position="135"/>
        <end position="151"/>
    </location>
</feature>
<feature type="transmembrane region" description="Helical" evidence="5">
    <location>
        <begin position="260"/>
        <end position="278"/>
    </location>
</feature>
<feature type="transmembrane region" description="Helical" evidence="5">
    <location>
        <begin position="108"/>
        <end position="129"/>
    </location>
</feature>
<keyword evidence="3 5" id="KW-1133">Transmembrane helix</keyword>